<protein>
    <submittedName>
        <fullName evidence="2">Metallophosphoesterase</fullName>
    </submittedName>
</protein>
<dbReference type="InterPro" id="IPR050126">
    <property type="entry name" value="Ap4A_hydrolase"/>
</dbReference>
<dbReference type="InterPro" id="IPR029052">
    <property type="entry name" value="Metallo-depent_PP-like"/>
</dbReference>
<keyword evidence="3" id="KW-1185">Reference proteome</keyword>
<organism evidence="2 3">
    <name type="scientific">Dokdonia ponticola</name>
    <dbReference type="NCBI Taxonomy" id="2041041"/>
    <lineage>
        <taxon>Bacteria</taxon>
        <taxon>Pseudomonadati</taxon>
        <taxon>Bacteroidota</taxon>
        <taxon>Flavobacteriia</taxon>
        <taxon>Flavobacteriales</taxon>
        <taxon>Flavobacteriaceae</taxon>
        <taxon>Dokdonia</taxon>
    </lineage>
</organism>
<evidence type="ECO:0000313" key="3">
    <source>
        <dbReference type="Proteomes" id="UP001596043"/>
    </source>
</evidence>
<sequence length="253" mass="29199">MRRTLAIGDIHGGLLALQQALKRADVTFDDHLIFLGDYVDGWSDSVGVIDYLTELSARQQVTLIRGNHDDLVHQWLTGKEMSPKWIQHGGQSTKNAYALLSQTEKEAHLPFYERLKDYYIDDQNRMFCHAGFQNLNGPSHEWHSTAFYWDRTLWEMVCAMREDLEPLDDLYPRRLQLFKEIYIGHTPVTRVGAVVPLQKANVWNIDTGAAFMGSISILDVNTKEFWQSDPVWELYPEEKGRNNRSFLGVKALI</sequence>
<dbReference type="InterPro" id="IPR004843">
    <property type="entry name" value="Calcineurin-like_PHP"/>
</dbReference>
<feature type="domain" description="Calcineurin-like phosphoesterase" evidence="1">
    <location>
        <begin position="3"/>
        <end position="150"/>
    </location>
</feature>
<proteinExistence type="predicted"/>
<gene>
    <name evidence="2" type="ORF">ACFO3O_20970</name>
</gene>
<dbReference type="RefSeq" id="WP_379982543.1">
    <property type="nucleotide sequence ID" value="NZ_JBHSFV010000019.1"/>
</dbReference>
<comment type="caution">
    <text evidence="2">The sequence shown here is derived from an EMBL/GenBank/DDBJ whole genome shotgun (WGS) entry which is preliminary data.</text>
</comment>
<evidence type="ECO:0000313" key="2">
    <source>
        <dbReference type="EMBL" id="MFC4636392.1"/>
    </source>
</evidence>
<dbReference type="PANTHER" id="PTHR42850">
    <property type="entry name" value="METALLOPHOSPHOESTERASE"/>
    <property type="match status" value="1"/>
</dbReference>
<evidence type="ECO:0000259" key="1">
    <source>
        <dbReference type="Pfam" id="PF00149"/>
    </source>
</evidence>
<accession>A0ABV9I1V2</accession>
<dbReference type="PANTHER" id="PTHR42850:SF4">
    <property type="entry name" value="ZINC-DEPENDENT ENDOPOLYPHOSPHATASE"/>
    <property type="match status" value="1"/>
</dbReference>
<dbReference type="Proteomes" id="UP001596043">
    <property type="component" value="Unassembled WGS sequence"/>
</dbReference>
<reference evidence="3" key="1">
    <citation type="journal article" date="2019" name="Int. J. Syst. Evol. Microbiol.">
        <title>The Global Catalogue of Microorganisms (GCM) 10K type strain sequencing project: providing services to taxonomists for standard genome sequencing and annotation.</title>
        <authorList>
            <consortium name="The Broad Institute Genomics Platform"/>
            <consortium name="The Broad Institute Genome Sequencing Center for Infectious Disease"/>
            <person name="Wu L."/>
            <person name="Ma J."/>
        </authorList>
    </citation>
    <scope>NUCLEOTIDE SEQUENCE [LARGE SCALE GENOMIC DNA]</scope>
    <source>
        <strain evidence="3">YJ-61-S</strain>
    </source>
</reference>
<name>A0ABV9I1V2_9FLAO</name>
<dbReference type="EMBL" id="JBHSFV010000019">
    <property type="protein sequence ID" value="MFC4636392.1"/>
    <property type="molecule type" value="Genomic_DNA"/>
</dbReference>
<dbReference type="Gene3D" id="3.60.21.10">
    <property type="match status" value="1"/>
</dbReference>
<dbReference type="Pfam" id="PF00149">
    <property type="entry name" value="Metallophos"/>
    <property type="match status" value="1"/>
</dbReference>
<dbReference type="SUPFAM" id="SSF56300">
    <property type="entry name" value="Metallo-dependent phosphatases"/>
    <property type="match status" value="1"/>
</dbReference>